<evidence type="ECO:0000313" key="12">
    <source>
        <dbReference type="Proteomes" id="UP000316079"/>
    </source>
</evidence>
<dbReference type="InterPro" id="IPR008366">
    <property type="entry name" value="NFAT"/>
</dbReference>
<dbReference type="Pfam" id="PF00554">
    <property type="entry name" value="RHD_DNA_bind"/>
    <property type="match status" value="1"/>
</dbReference>
<dbReference type="InterPro" id="IPR032397">
    <property type="entry name" value="RHD_dimer"/>
</dbReference>
<sequence>MSNLYENIDGEDLDFPLLFLYNHPENDLAPNDQATEGCGNTTTNQTSFYGEESQISNDPLKYDQSDLTQSLDHSHFLASLPVALQGNSPRIEITCPDLHHPDHVLTNPVNINRPMLTVPRYDMAYRETHCLSPASSTSSTSWHSDGCSPGTYSPCISPGAAEGGLSGVNEADLCPMIQAIHASGSPNTSPRTSITEDTAFDRRSSSPRPRSASPQGKRTYVQSQSHKNGQEEPVEFYKLPNIVDSMNNFTTVTKPIPTKIVRSNLDFSLYPESQGYLYPSMLEVKKETDVDPYIYRRLPGNWSSPALPGVCSIPVTALPLDWTLPSCKVPYELSIELQPRQHHRAHYETEGSRGAIKASGGGHPIVQLRGYTGTDPLVLQVFIGTADDRNLRPHSFYQVHRITGKSVTTNSHERILDGTKILEVPLEPKDNMRALVDCAGILKLRNADIEMKKRETDVGRKNTRVRLVFRVHIPQPGGQWLSLQRSPHEQPSVEFQDLDHCSVLGGAQMILRGQNFTSESRVIFFEKTHVDLKLWEAEAKVHRDKSTPSLLFLEIPPYRDPNIYRPVRVSFHVLNGKKKCSQDQHFTYTQLAVPQIKMEPAEETQCAVHGCCAPSIQGLSPPSRNLTRDYVMHPAPLYQFGAFPGISHHASGILSSSQASYIGLAPENPYKGHPLSMQASLFPTLDVSELCSSRSEEVPKIPGTSSVQSNANQASISLKQENLDQAFLDEVNAVFRKDLVQTSSRNLHPEDTASVP</sequence>
<dbReference type="GO" id="GO:0005667">
    <property type="term" value="C:transcription regulator complex"/>
    <property type="evidence" value="ECO:0007669"/>
    <property type="project" value="TreeGrafter"/>
</dbReference>
<reference evidence="11 12" key="1">
    <citation type="journal article" date="2019" name="Sci. Data">
        <title>Hybrid genome assembly and annotation of Danionella translucida.</title>
        <authorList>
            <person name="Kadobianskyi M."/>
            <person name="Schulze L."/>
            <person name="Schuelke M."/>
            <person name="Judkewitz B."/>
        </authorList>
    </citation>
    <scope>NUCLEOTIDE SEQUENCE [LARGE SCALE GENOMIC DNA]</scope>
    <source>
        <strain evidence="11 12">Bolton</strain>
    </source>
</reference>
<keyword evidence="12" id="KW-1185">Reference proteome</keyword>
<keyword evidence="5" id="KW-0805">Transcription regulation</keyword>
<evidence type="ECO:0000313" key="11">
    <source>
        <dbReference type="EMBL" id="TRY89618.1"/>
    </source>
</evidence>
<comment type="subcellular location">
    <subcellularLocation>
        <location evidence="2">Cytoplasm</location>
    </subcellularLocation>
    <subcellularLocation>
        <location evidence="1">Nucleus</location>
    </subcellularLocation>
</comment>
<keyword evidence="4" id="KW-0597">Phosphoprotein</keyword>
<comment type="caution">
    <text evidence="11">The sequence shown here is derived from an EMBL/GenBank/DDBJ whole genome shotgun (WGS) entry which is preliminary data.</text>
</comment>
<dbReference type="EMBL" id="SRMA01025949">
    <property type="protein sequence ID" value="TRY89618.1"/>
    <property type="molecule type" value="Genomic_DNA"/>
</dbReference>
<feature type="region of interest" description="Disordered" evidence="9">
    <location>
        <begin position="181"/>
        <end position="232"/>
    </location>
</feature>
<dbReference type="InterPro" id="IPR008967">
    <property type="entry name" value="p53-like_TF_DNA-bd_sf"/>
</dbReference>
<dbReference type="InterPro" id="IPR013783">
    <property type="entry name" value="Ig-like_fold"/>
</dbReference>
<evidence type="ECO:0000256" key="3">
    <source>
        <dbReference type="ARBA" id="ARBA00022490"/>
    </source>
</evidence>
<dbReference type="SUPFAM" id="SSF81296">
    <property type="entry name" value="E set domains"/>
    <property type="match status" value="1"/>
</dbReference>
<feature type="compositionally biased region" description="Polar residues" evidence="9">
    <location>
        <begin position="184"/>
        <end position="196"/>
    </location>
</feature>
<protein>
    <recommendedName>
        <fullName evidence="10">RHD domain-containing protein</fullName>
    </recommendedName>
</protein>
<dbReference type="SUPFAM" id="SSF49417">
    <property type="entry name" value="p53-like transcription factors"/>
    <property type="match status" value="1"/>
</dbReference>
<dbReference type="Gene3D" id="2.60.40.10">
    <property type="entry name" value="Immunoglobulins"/>
    <property type="match status" value="1"/>
</dbReference>
<dbReference type="GO" id="GO:0005634">
    <property type="term" value="C:nucleus"/>
    <property type="evidence" value="ECO:0007669"/>
    <property type="project" value="UniProtKB-SubCell"/>
</dbReference>
<dbReference type="InterPro" id="IPR011539">
    <property type="entry name" value="RHD_DNA_bind_dom"/>
</dbReference>
<keyword evidence="7" id="KW-0804">Transcription</keyword>
<evidence type="ECO:0000256" key="4">
    <source>
        <dbReference type="ARBA" id="ARBA00022553"/>
    </source>
</evidence>
<evidence type="ECO:0000256" key="9">
    <source>
        <dbReference type="SAM" id="MobiDB-lite"/>
    </source>
</evidence>
<evidence type="ECO:0000256" key="1">
    <source>
        <dbReference type="ARBA" id="ARBA00004123"/>
    </source>
</evidence>
<proteinExistence type="predicted"/>
<dbReference type="SMART" id="SM00429">
    <property type="entry name" value="IPT"/>
    <property type="match status" value="1"/>
</dbReference>
<dbReference type="GO" id="GO:0005737">
    <property type="term" value="C:cytoplasm"/>
    <property type="evidence" value="ECO:0007669"/>
    <property type="project" value="UniProtKB-SubCell"/>
</dbReference>
<evidence type="ECO:0000256" key="8">
    <source>
        <dbReference type="ARBA" id="ARBA00023242"/>
    </source>
</evidence>
<dbReference type="InterPro" id="IPR014756">
    <property type="entry name" value="Ig_E-set"/>
</dbReference>
<dbReference type="Pfam" id="PF16179">
    <property type="entry name" value="RHD_dimer"/>
    <property type="match status" value="1"/>
</dbReference>
<organism evidence="11 12">
    <name type="scientific">Danionella cerebrum</name>
    <dbReference type="NCBI Taxonomy" id="2873325"/>
    <lineage>
        <taxon>Eukaryota</taxon>
        <taxon>Metazoa</taxon>
        <taxon>Chordata</taxon>
        <taxon>Craniata</taxon>
        <taxon>Vertebrata</taxon>
        <taxon>Euteleostomi</taxon>
        <taxon>Actinopterygii</taxon>
        <taxon>Neopterygii</taxon>
        <taxon>Teleostei</taxon>
        <taxon>Ostariophysi</taxon>
        <taxon>Cypriniformes</taxon>
        <taxon>Danionidae</taxon>
        <taxon>Danioninae</taxon>
        <taxon>Danionella</taxon>
    </lineage>
</organism>
<dbReference type="GO" id="GO:0007399">
    <property type="term" value="P:nervous system development"/>
    <property type="evidence" value="ECO:0007669"/>
    <property type="project" value="UniProtKB-ARBA"/>
</dbReference>
<evidence type="ECO:0000256" key="5">
    <source>
        <dbReference type="ARBA" id="ARBA00023015"/>
    </source>
</evidence>
<dbReference type="GO" id="GO:0000981">
    <property type="term" value="F:DNA-binding transcription factor activity, RNA polymerase II-specific"/>
    <property type="evidence" value="ECO:0007669"/>
    <property type="project" value="TreeGrafter"/>
</dbReference>
<gene>
    <name evidence="11" type="ORF">DNTS_021512</name>
</gene>
<dbReference type="AlphaFoldDB" id="A0A553QI57"/>
<dbReference type="GO" id="GO:0000978">
    <property type="term" value="F:RNA polymerase II cis-regulatory region sequence-specific DNA binding"/>
    <property type="evidence" value="ECO:0007669"/>
    <property type="project" value="TreeGrafter"/>
</dbReference>
<dbReference type="InterPro" id="IPR037059">
    <property type="entry name" value="RHD_DNA_bind_dom_sf"/>
</dbReference>
<dbReference type="PROSITE" id="PS50254">
    <property type="entry name" value="REL_2"/>
    <property type="match status" value="1"/>
</dbReference>
<keyword evidence="3" id="KW-0963">Cytoplasm</keyword>
<dbReference type="PRINTS" id="PR01789">
    <property type="entry name" value="NUCFACTORATC"/>
</dbReference>
<evidence type="ECO:0000256" key="7">
    <source>
        <dbReference type="ARBA" id="ARBA00023163"/>
    </source>
</evidence>
<dbReference type="FunFam" id="2.60.40.10:FF:000040">
    <property type="entry name" value="Nuclear factor of activated T-cells, cytoplasmic, calcineurin-dependent 2"/>
    <property type="match status" value="1"/>
</dbReference>
<keyword evidence="8" id="KW-0539">Nucleus</keyword>
<dbReference type="GO" id="GO:0060429">
    <property type="term" value="P:epithelium development"/>
    <property type="evidence" value="ECO:0007669"/>
    <property type="project" value="UniProtKB-ARBA"/>
</dbReference>
<dbReference type="Gene3D" id="2.60.40.340">
    <property type="entry name" value="Rel homology domain (RHD), DNA-binding domain"/>
    <property type="match status" value="1"/>
</dbReference>
<dbReference type="Proteomes" id="UP000316079">
    <property type="component" value="Unassembled WGS sequence"/>
</dbReference>
<dbReference type="OrthoDB" id="5346094at2759"/>
<evidence type="ECO:0000259" key="10">
    <source>
        <dbReference type="PROSITE" id="PS50254"/>
    </source>
</evidence>
<dbReference type="PANTHER" id="PTHR12533">
    <property type="entry name" value="NFAT"/>
    <property type="match status" value="1"/>
</dbReference>
<feature type="domain" description="RHD" evidence="10">
    <location>
        <begin position="315"/>
        <end position="478"/>
    </location>
</feature>
<keyword evidence="6" id="KW-0238">DNA-binding</keyword>
<evidence type="ECO:0000256" key="2">
    <source>
        <dbReference type="ARBA" id="ARBA00004496"/>
    </source>
</evidence>
<dbReference type="GO" id="GO:0009653">
    <property type="term" value="P:anatomical structure morphogenesis"/>
    <property type="evidence" value="ECO:0007669"/>
    <property type="project" value="UniProtKB-ARBA"/>
</dbReference>
<dbReference type="STRING" id="623744.A0A553QI57"/>
<dbReference type="InterPro" id="IPR002909">
    <property type="entry name" value="IPT_dom"/>
</dbReference>
<evidence type="ECO:0000256" key="6">
    <source>
        <dbReference type="ARBA" id="ARBA00023125"/>
    </source>
</evidence>
<dbReference type="GO" id="GO:0033173">
    <property type="term" value="P:calcineurin-NFAT signaling cascade"/>
    <property type="evidence" value="ECO:0007669"/>
    <property type="project" value="TreeGrafter"/>
</dbReference>
<accession>A0A553QI57</accession>
<dbReference type="PANTHER" id="PTHR12533:SF4">
    <property type="entry name" value="NUCLEAR FACTOR OF ACTIVATED T-CELLS, CYTOPLASMIC 2"/>
    <property type="match status" value="1"/>
</dbReference>
<name>A0A553QI57_9TELE</name>